<evidence type="ECO:0000313" key="3">
    <source>
        <dbReference type="Proteomes" id="UP000293398"/>
    </source>
</evidence>
<dbReference type="EMBL" id="SHKO01000005">
    <property type="protein sequence ID" value="RZT91707.1"/>
    <property type="molecule type" value="Genomic_DNA"/>
</dbReference>
<proteinExistence type="predicted"/>
<dbReference type="Proteomes" id="UP000293398">
    <property type="component" value="Unassembled WGS sequence"/>
</dbReference>
<feature type="compositionally biased region" description="Polar residues" evidence="1">
    <location>
        <begin position="33"/>
        <end position="43"/>
    </location>
</feature>
<gene>
    <name evidence="2" type="ORF">EV681_4466</name>
</gene>
<comment type="caution">
    <text evidence="2">The sequence shown here is derived from an EMBL/GenBank/DDBJ whole genome shotgun (WGS) entry which is preliminary data.</text>
</comment>
<name>A0A4Q7V7X1_9BURK</name>
<protein>
    <submittedName>
        <fullName evidence="2">Uncharacterized protein</fullName>
    </submittedName>
</protein>
<organism evidence="2 3">
    <name type="scientific">Advenella incenata</name>
    <dbReference type="NCBI Taxonomy" id="267800"/>
    <lineage>
        <taxon>Bacteria</taxon>
        <taxon>Pseudomonadati</taxon>
        <taxon>Pseudomonadota</taxon>
        <taxon>Betaproteobacteria</taxon>
        <taxon>Burkholderiales</taxon>
        <taxon>Alcaligenaceae</taxon>
    </lineage>
</organism>
<keyword evidence="3" id="KW-1185">Reference proteome</keyword>
<sequence>MESIFPVAGSDYVKHGISVLPGCEGRMANRHTVYTTENQSMKSVASEASRHVSRS</sequence>
<evidence type="ECO:0000256" key="1">
    <source>
        <dbReference type="SAM" id="MobiDB-lite"/>
    </source>
</evidence>
<evidence type="ECO:0000313" key="2">
    <source>
        <dbReference type="EMBL" id="RZT91707.1"/>
    </source>
</evidence>
<feature type="region of interest" description="Disordered" evidence="1">
    <location>
        <begin position="33"/>
        <end position="55"/>
    </location>
</feature>
<dbReference type="AlphaFoldDB" id="A0A4Q7V7X1"/>
<reference evidence="2 3" key="1">
    <citation type="submission" date="2019-02" db="EMBL/GenBank/DDBJ databases">
        <title>Genomic Encyclopedia of Type Strains, Phase IV (KMG-IV): sequencing the most valuable type-strain genomes for metagenomic binning, comparative biology and taxonomic classification.</title>
        <authorList>
            <person name="Goeker M."/>
        </authorList>
    </citation>
    <scope>NUCLEOTIDE SEQUENCE [LARGE SCALE GENOMIC DNA]</scope>
    <source>
        <strain evidence="2 3">DSM 23814</strain>
    </source>
</reference>
<accession>A0A4Q7V7X1</accession>